<dbReference type="PROSITE" id="PS50164">
    <property type="entry name" value="GIY_YIG"/>
    <property type="match status" value="1"/>
</dbReference>
<dbReference type="PANTHER" id="PTHR34477:SF1">
    <property type="entry name" value="UPF0213 PROTEIN YHBQ"/>
    <property type="match status" value="1"/>
</dbReference>
<dbReference type="KEGG" id="slom:PXH66_04565"/>
<dbReference type="Proteomes" id="UP001218638">
    <property type="component" value="Chromosome"/>
</dbReference>
<accession>A0AAF0I343</accession>
<dbReference type="Gene3D" id="3.40.1440.10">
    <property type="entry name" value="GIY-YIG endonuclease"/>
    <property type="match status" value="1"/>
</dbReference>
<reference evidence="3" key="1">
    <citation type="submission" date="2023-03" db="EMBL/GenBank/DDBJ databases">
        <title>Lomoglobus Profundus gen. nov., sp. nov., a novel member of the phylum Verrucomicrobia, isolated from deep-marine sediment of South China Sea.</title>
        <authorList>
            <person name="Ahmad T."/>
            <person name="Ishaq S.E."/>
            <person name="Wang F."/>
        </authorList>
    </citation>
    <scope>NUCLEOTIDE SEQUENCE</scope>
    <source>
        <strain evidence="3">LMO-M01</strain>
    </source>
</reference>
<protein>
    <submittedName>
        <fullName evidence="3">GIY-YIG nuclease family protein</fullName>
    </submittedName>
</protein>
<dbReference type="Pfam" id="PF01541">
    <property type="entry name" value="GIY-YIG"/>
    <property type="match status" value="1"/>
</dbReference>
<proteinExistence type="inferred from homology"/>
<dbReference type="InterPro" id="IPR000305">
    <property type="entry name" value="GIY-YIG_endonuc"/>
</dbReference>
<dbReference type="PANTHER" id="PTHR34477">
    <property type="entry name" value="UPF0213 PROTEIN YHBQ"/>
    <property type="match status" value="1"/>
</dbReference>
<dbReference type="RefSeq" id="WP_330931309.1">
    <property type="nucleotide sequence ID" value="NZ_CP119075.1"/>
</dbReference>
<dbReference type="EMBL" id="CP119075">
    <property type="protein sequence ID" value="WED66118.1"/>
    <property type="molecule type" value="Genomic_DNA"/>
</dbReference>
<name>A0AAF0I343_9BACT</name>
<dbReference type="InterPro" id="IPR050190">
    <property type="entry name" value="UPF0213_domain"/>
</dbReference>
<evidence type="ECO:0000259" key="2">
    <source>
        <dbReference type="PROSITE" id="PS50164"/>
    </source>
</evidence>
<dbReference type="AlphaFoldDB" id="A0AAF0I343"/>
<feature type="domain" description="GIY-YIG" evidence="2">
    <location>
        <begin position="1"/>
        <end position="78"/>
    </location>
</feature>
<evidence type="ECO:0000313" key="3">
    <source>
        <dbReference type="EMBL" id="WED66118.1"/>
    </source>
</evidence>
<sequence>MYFVYILVCLKSGRSYVGQTANLIHRFHRHQAGLTRTTREKLTNPVMLHWEPCATRHEALQRERYYKSGSGHRRKHELIARVLPELWPLVNGVRSAE</sequence>
<evidence type="ECO:0000313" key="4">
    <source>
        <dbReference type="Proteomes" id="UP001218638"/>
    </source>
</evidence>
<evidence type="ECO:0000256" key="1">
    <source>
        <dbReference type="ARBA" id="ARBA00007435"/>
    </source>
</evidence>
<dbReference type="InterPro" id="IPR035901">
    <property type="entry name" value="GIY-YIG_endonuc_sf"/>
</dbReference>
<gene>
    <name evidence="3" type="ORF">PXH66_04565</name>
</gene>
<dbReference type="SUPFAM" id="SSF82771">
    <property type="entry name" value="GIY-YIG endonuclease"/>
    <property type="match status" value="1"/>
</dbReference>
<organism evidence="3 4">
    <name type="scientific">Synoicihabitans lomoniglobus</name>
    <dbReference type="NCBI Taxonomy" id="2909285"/>
    <lineage>
        <taxon>Bacteria</taxon>
        <taxon>Pseudomonadati</taxon>
        <taxon>Verrucomicrobiota</taxon>
        <taxon>Opitutia</taxon>
        <taxon>Opitutales</taxon>
        <taxon>Opitutaceae</taxon>
        <taxon>Synoicihabitans</taxon>
    </lineage>
</organism>
<keyword evidence="4" id="KW-1185">Reference proteome</keyword>
<comment type="similarity">
    <text evidence="1">Belongs to the UPF0213 family.</text>
</comment>